<organism evidence="2 3">
    <name type="scientific">Prorocentrum cordatum</name>
    <dbReference type="NCBI Taxonomy" id="2364126"/>
    <lineage>
        <taxon>Eukaryota</taxon>
        <taxon>Sar</taxon>
        <taxon>Alveolata</taxon>
        <taxon>Dinophyceae</taxon>
        <taxon>Prorocentrales</taxon>
        <taxon>Prorocentraceae</taxon>
        <taxon>Prorocentrum</taxon>
    </lineage>
</organism>
<keyword evidence="3" id="KW-1185">Reference proteome</keyword>
<sequence length="157" mass="16442">GSGPPREQKRPACNYEEAALVHGTVCGPPLRDEAGGEAAQKRGEREQGRGGGRGQRSRAGAVARGAAERSGTALHGGAGPLRGSGRELGRRALGAELRAQSRAARAPRVQHDERPTTGNRAGNVRRPLDPRHSGRRGDEDWTTAAAASITNGCRWAS</sequence>
<dbReference type="EMBL" id="CAUYUJ010005898">
    <property type="protein sequence ID" value="CAK0815381.1"/>
    <property type="molecule type" value="Genomic_DNA"/>
</dbReference>
<feature type="compositionally biased region" description="Basic and acidic residues" evidence="1">
    <location>
        <begin position="126"/>
        <end position="139"/>
    </location>
</feature>
<feature type="compositionally biased region" description="Low complexity" evidence="1">
    <location>
        <begin position="57"/>
        <end position="71"/>
    </location>
</feature>
<accession>A0ABN9R8Z9</accession>
<name>A0ABN9R8Z9_9DINO</name>
<reference evidence="2" key="1">
    <citation type="submission" date="2023-10" db="EMBL/GenBank/DDBJ databases">
        <authorList>
            <person name="Chen Y."/>
            <person name="Shah S."/>
            <person name="Dougan E. K."/>
            <person name="Thang M."/>
            <person name="Chan C."/>
        </authorList>
    </citation>
    <scope>NUCLEOTIDE SEQUENCE [LARGE SCALE GENOMIC DNA]</scope>
</reference>
<comment type="caution">
    <text evidence="2">The sequence shown here is derived from an EMBL/GenBank/DDBJ whole genome shotgun (WGS) entry which is preliminary data.</text>
</comment>
<evidence type="ECO:0000313" key="3">
    <source>
        <dbReference type="Proteomes" id="UP001189429"/>
    </source>
</evidence>
<feature type="non-terminal residue" evidence="2">
    <location>
        <position position="157"/>
    </location>
</feature>
<feature type="region of interest" description="Disordered" evidence="1">
    <location>
        <begin position="23"/>
        <end position="144"/>
    </location>
</feature>
<protein>
    <submittedName>
        <fullName evidence="2">Uncharacterized protein</fullName>
    </submittedName>
</protein>
<gene>
    <name evidence="2" type="ORF">PCOR1329_LOCUS18694</name>
</gene>
<feature type="non-terminal residue" evidence="2">
    <location>
        <position position="1"/>
    </location>
</feature>
<evidence type="ECO:0000313" key="2">
    <source>
        <dbReference type="EMBL" id="CAK0815381.1"/>
    </source>
</evidence>
<evidence type="ECO:0000256" key="1">
    <source>
        <dbReference type="SAM" id="MobiDB-lite"/>
    </source>
</evidence>
<dbReference type="Proteomes" id="UP001189429">
    <property type="component" value="Unassembled WGS sequence"/>
</dbReference>
<feature type="compositionally biased region" description="Basic and acidic residues" evidence="1">
    <location>
        <begin position="30"/>
        <end position="48"/>
    </location>
</feature>
<proteinExistence type="predicted"/>